<dbReference type="EMBL" id="LLXI01000715">
    <property type="protein sequence ID" value="PKY49203.1"/>
    <property type="molecule type" value="Genomic_DNA"/>
</dbReference>
<organism evidence="2 3">
    <name type="scientific">Rhizophagus irregularis</name>
    <dbReference type="NCBI Taxonomy" id="588596"/>
    <lineage>
        <taxon>Eukaryota</taxon>
        <taxon>Fungi</taxon>
        <taxon>Fungi incertae sedis</taxon>
        <taxon>Mucoromycota</taxon>
        <taxon>Glomeromycotina</taxon>
        <taxon>Glomeromycetes</taxon>
        <taxon>Glomerales</taxon>
        <taxon>Glomeraceae</taxon>
        <taxon>Rhizophagus</taxon>
    </lineage>
</organism>
<dbReference type="Proteomes" id="UP000234323">
    <property type="component" value="Unassembled WGS sequence"/>
</dbReference>
<proteinExistence type="predicted"/>
<name>A0A2I1GRC1_9GLOM</name>
<accession>A0A2I1GRC1</accession>
<feature type="region of interest" description="Disordered" evidence="1">
    <location>
        <begin position="108"/>
        <end position="137"/>
    </location>
</feature>
<gene>
    <name evidence="2" type="ORF">RhiirA4_465070</name>
</gene>
<reference evidence="2 3" key="1">
    <citation type="submission" date="2015-10" db="EMBL/GenBank/DDBJ databases">
        <title>Genome analyses suggest a sexual origin of heterokaryosis in a supposedly ancient asexual fungus.</title>
        <authorList>
            <person name="Ropars J."/>
            <person name="Sedzielewska K."/>
            <person name="Noel J."/>
            <person name="Charron P."/>
            <person name="Farinelli L."/>
            <person name="Marton T."/>
            <person name="Kruger M."/>
            <person name="Pelin A."/>
            <person name="Brachmann A."/>
            <person name="Corradi N."/>
        </authorList>
    </citation>
    <scope>NUCLEOTIDE SEQUENCE [LARGE SCALE GENOMIC DNA]</scope>
    <source>
        <strain evidence="2 3">A4</strain>
    </source>
</reference>
<evidence type="ECO:0000313" key="3">
    <source>
        <dbReference type="Proteomes" id="UP000234323"/>
    </source>
</evidence>
<dbReference type="VEuPathDB" id="FungiDB:RhiirFUN_000785"/>
<keyword evidence="3" id="KW-1185">Reference proteome</keyword>
<protein>
    <submittedName>
        <fullName evidence="2">Uncharacterized protein</fullName>
    </submittedName>
</protein>
<evidence type="ECO:0000313" key="2">
    <source>
        <dbReference type="EMBL" id="PKY49203.1"/>
    </source>
</evidence>
<dbReference type="AlphaFoldDB" id="A0A2I1GRC1"/>
<evidence type="ECO:0000256" key="1">
    <source>
        <dbReference type="SAM" id="MobiDB-lite"/>
    </source>
</evidence>
<comment type="caution">
    <text evidence="2">The sequence shown here is derived from an EMBL/GenBank/DDBJ whole genome shotgun (WGS) entry which is preliminary data.</text>
</comment>
<sequence>MSDTKYTDCDLYSRETCENIPYGKYFEFFPYNKWSLHHYVTLVIDSYELAEKEKAHRVFYKILEDIINNESLEEEVHSFAQNLIKNSKDDFKKANSLWQKVSMKVKMPPSLPAPQLSSSSSPPPPSSPSPSSSTVLGNRQGFFADKCFAVTDKGI</sequence>